<reference evidence="1" key="1">
    <citation type="submission" date="2016-07" db="EMBL/GenBank/DDBJ databases">
        <authorList>
            <person name="Bretaudeau A."/>
        </authorList>
    </citation>
    <scope>NUCLEOTIDE SEQUENCE</scope>
    <source>
        <strain evidence="1">Rice</strain>
        <tissue evidence="1">Whole body</tissue>
    </source>
</reference>
<evidence type="ECO:0000313" key="1">
    <source>
        <dbReference type="EMBL" id="SOQ44467.1"/>
    </source>
</evidence>
<accession>A0A2H1VUF4</accession>
<sequence>MLYIKHPGHHKCGRRARIARRLTRTLRAILKQPSDHHRWSPVGLMTAGAPAQKARIGTGGDNHPMSSPVLGEARRSIILLLTKNYYGPTPALRQSTAPGSSDFPCVVGAFTNIQFHIHMIFRSETTIYVSRKELLRAGIEPLATGCTAASSQPPRFIQCLLPPFVRRKGMLDSYKLNGTGGLLLFESESF</sequence>
<organism evidence="1">
    <name type="scientific">Spodoptera frugiperda</name>
    <name type="common">Fall armyworm</name>
    <dbReference type="NCBI Taxonomy" id="7108"/>
    <lineage>
        <taxon>Eukaryota</taxon>
        <taxon>Metazoa</taxon>
        <taxon>Ecdysozoa</taxon>
        <taxon>Arthropoda</taxon>
        <taxon>Hexapoda</taxon>
        <taxon>Insecta</taxon>
        <taxon>Pterygota</taxon>
        <taxon>Neoptera</taxon>
        <taxon>Endopterygota</taxon>
        <taxon>Lepidoptera</taxon>
        <taxon>Glossata</taxon>
        <taxon>Ditrysia</taxon>
        <taxon>Noctuoidea</taxon>
        <taxon>Noctuidae</taxon>
        <taxon>Amphipyrinae</taxon>
        <taxon>Spodoptera</taxon>
    </lineage>
</organism>
<proteinExistence type="predicted"/>
<dbReference type="AlphaFoldDB" id="A0A2H1VUF4"/>
<name>A0A2H1VUF4_SPOFR</name>
<gene>
    <name evidence="1" type="ORF">SFRICE_009346</name>
</gene>
<protein>
    <submittedName>
        <fullName evidence="1">SFRICE_009346</fullName>
    </submittedName>
</protein>
<dbReference type="EMBL" id="ODYU01004511">
    <property type="protein sequence ID" value="SOQ44467.1"/>
    <property type="molecule type" value="Genomic_DNA"/>
</dbReference>